<dbReference type="InterPro" id="IPR020617">
    <property type="entry name" value="Thiolase_C"/>
</dbReference>
<dbReference type="Gene3D" id="3.40.47.10">
    <property type="match status" value="6"/>
</dbReference>
<dbReference type="PROSITE" id="PS00737">
    <property type="entry name" value="THIOLASE_2"/>
    <property type="match status" value="2"/>
</dbReference>
<proteinExistence type="inferred from homology"/>
<dbReference type="CDD" id="cd00751">
    <property type="entry name" value="thiolase"/>
    <property type="match status" value="3"/>
</dbReference>
<name>A0A835GB98_SPOEX</name>
<dbReference type="PROSITE" id="PS00098">
    <property type="entry name" value="THIOLASE_1"/>
    <property type="match status" value="2"/>
</dbReference>
<dbReference type="EMBL" id="JACKWZ010000255">
    <property type="protein sequence ID" value="KAF9410616.1"/>
    <property type="molecule type" value="Genomic_DNA"/>
</dbReference>
<dbReference type="InterPro" id="IPR020610">
    <property type="entry name" value="Thiolase_AS"/>
</dbReference>
<dbReference type="PANTHER" id="PTHR18919">
    <property type="entry name" value="ACETYL-COA C-ACYLTRANSFERASE"/>
    <property type="match status" value="1"/>
</dbReference>
<evidence type="ECO:0000313" key="8">
    <source>
        <dbReference type="Proteomes" id="UP000648187"/>
    </source>
</evidence>
<dbReference type="GO" id="GO:0005739">
    <property type="term" value="C:mitochondrion"/>
    <property type="evidence" value="ECO:0007669"/>
    <property type="project" value="TreeGrafter"/>
</dbReference>
<dbReference type="InterPro" id="IPR002155">
    <property type="entry name" value="Thiolase"/>
</dbReference>
<dbReference type="SUPFAM" id="SSF53901">
    <property type="entry name" value="Thiolase-like"/>
    <property type="match status" value="6"/>
</dbReference>
<keyword evidence="4" id="KW-0012">Acyltransferase</keyword>
<evidence type="ECO:0000313" key="7">
    <source>
        <dbReference type="EMBL" id="KAF9410616.1"/>
    </source>
</evidence>
<comment type="caution">
    <text evidence="7">The sequence shown here is derived from an EMBL/GenBank/DDBJ whole genome shotgun (WGS) entry which is preliminary data.</text>
</comment>
<dbReference type="NCBIfam" id="TIGR01930">
    <property type="entry name" value="AcCoA-C-Actrans"/>
    <property type="match status" value="3"/>
</dbReference>
<keyword evidence="3" id="KW-0808">Transferase</keyword>
<dbReference type="GO" id="GO:0006635">
    <property type="term" value="P:fatty acid beta-oxidation"/>
    <property type="evidence" value="ECO:0007669"/>
    <property type="project" value="TreeGrafter"/>
</dbReference>
<evidence type="ECO:0000256" key="1">
    <source>
        <dbReference type="ARBA" id="ARBA00005189"/>
    </source>
</evidence>
<dbReference type="InterPro" id="IPR020616">
    <property type="entry name" value="Thiolase_N"/>
</dbReference>
<protein>
    <recommendedName>
        <fullName evidence="9">Acetyltransferase</fullName>
    </recommendedName>
</protein>
<evidence type="ECO:0000256" key="3">
    <source>
        <dbReference type="ARBA" id="ARBA00022679"/>
    </source>
</evidence>
<dbReference type="InterPro" id="IPR016039">
    <property type="entry name" value="Thiolase-like"/>
</dbReference>
<feature type="domain" description="Thiolase N-terminal" evidence="5">
    <location>
        <begin position="467"/>
        <end position="700"/>
    </location>
</feature>
<dbReference type="Proteomes" id="UP000648187">
    <property type="component" value="Unassembled WGS sequence"/>
</dbReference>
<feature type="domain" description="Thiolase N-terminal" evidence="5">
    <location>
        <begin position="987"/>
        <end position="1248"/>
    </location>
</feature>
<feature type="domain" description="Thiolase C-terminal" evidence="6">
    <location>
        <begin position="1256"/>
        <end position="1376"/>
    </location>
</feature>
<dbReference type="Pfam" id="PF00108">
    <property type="entry name" value="Thiolase_N"/>
    <property type="match status" value="4"/>
</dbReference>
<accession>A0A835GB98</accession>
<evidence type="ECO:0000259" key="6">
    <source>
        <dbReference type="Pfam" id="PF02803"/>
    </source>
</evidence>
<evidence type="ECO:0000259" key="5">
    <source>
        <dbReference type="Pfam" id="PF00108"/>
    </source>
</evidence>
<feature type="domain" description="Thiolase C-terminal" evidence="6">
    <location>
        <begin position="832"/>
        <end position="953"/>
    </location>
</feature>
<dbReference type="GO" id="GO:0003985">
    <property type="term" value="F:acetyl-CoA C-acetyltransferase activity"/>
    <property type="evidence" value="ECO:0007669"/>
    <property type="project" value="TreeGrafter"/>
</dbReference>
<dbReference type="PROSITE" id="PS00099">
    <property type="entry name" value="THIOLASE_3"/>
    <property type="match status" value="2"/>
</dbReference>
<dbReference type="PANTHER" id="PTHR18919:SF107">
    <property type="entry name" value="ACETYL-COA ACETYLTRANSFERASE, CYTOSOLIC"/>
    <property type="match status" value="1"/>
</dbReference>
<dbReference type="Pfam" id="PF02803">
    <property type="entry name" value="Thiolase_C"/>
    <property type="match status" value="3"/>
</dbReference>
<feature type="domain" description="Thiolase N-terminal" evidence="5">
    <location>
        <begin position="54"/>
        <end position="313"/>
    </location>
</feature>
<comment type="pathway">
    <text evidence="1">Lipid metabolism.</text>
</comment>
<feature type="domain" description="Thiolase C-terminal" evidence="6">
    <location>
        <begin position="319"/>
        <end position="440"/>
    </location>
</feature>
<evidence type="ECO:0008006" key="9">
    <source>
        <dbReference type="Google" id="ProtNLM"/>
    </source>
</evidence>
<reference evidence="7" key="1">
    <citation type="submission" date="2020-08" db="EMBL/GenBank/DDBJ databases">
        <title>Spodoptera exigua strain:BAW_Kor-Di-RS1 Genome sequencing and assembly.</title>
        <authorList>
            <person name="Kim J."/>
            <person name="Nam H.Y."/>
            <person name="Kwon M."/>
            <person name="Choi J.H."/>
            <person name="Cho S.R."/>
            <person name="Kim G.-H."/>
        </authorList>
    </citation>
    <scope>NUCLEOTIDE SEQUENCE</scope>
    <source>
        <strain evidence="7">BAW_Kor-Di-RS1</strain>
        <tissue evidence="7">Whole-body</tissue>
    </source>
</reference>
<keyword evidence="8" id="KW-1185">Reference proteome</keyword>
<gene>
    <name evidence="7" type="ORF">HW555_010346</name>
</gene>
<evidence type="ECO:0000256" key="2">
    <source>
        <dbReference type="ARBA" id="ARBA00010982"/>
    </source>
</evidence>
<evidence type="ECO:0000256" key="4">
    <source>
        <dbReference type="ARBA" id="ARBA00023315"/>
    </source>
</evidence>
<dbReference type="InterPro" id="IPR020615">
    <property type="entry name" value="Thiolase_acyl_enz_int_AS"/>
</dbReference>
<comment type="similarity">
    <text evidence="2">Belongs to the thiolase-like superfamily. Thiolase family.</text>
</comment>
<sequence>MKSIQSVYKRQRLISSCSFKSCEVFGGVCCGELIIFFTKSTLFIFEMSVAAKGIFIVGAKRTAFGTFGGVFRNTTATELQTAATVAALKEAGVAPEKVDSVVVGQVMTASQTDGIFIPRHVMLKAGIPQDKPALGVNRLCGSGFQSVVNSAQDILTGAAKISVAGGVENMSQAPFAVRNVRFGTALGSTYAFEDTLWAGLTDSYCGLPMGMTAEKLGAQFGITRDEVDNFALRSQQRWKAAQDAGVFKAEITPVTLTVKRKEVKVEVDEHPRPQTTIEGLKKLPPVFKKEGLVTAGTASGISDGAGAIVLAGEEAAKGLKPLARLVGWSYVGVDPSIMGVGPVPAIENLLKATKMSLNDIDLIEINEAFCAQTLSCAKALKLDMEKLNVNGGATALGHPLGASGSRITAHLVHELRRRGLKRGIGSACIGGGQGIALMVETPFKYKFCFTLSFTTYLTRSKKQSIGIYIVAAKRTPYGMYGGLLRDTLAEDLFASSAATALKASGMAADLVDTVNVGQVMSVTQSGLSGRHAALKSGIPATRPVLTINKLSGSGFAAIICSAQEILIGSAKISLAGGMESLSSVPFLVRSVRFGTQLKKTIQFEDHYQKCLFDTYCKMYLIQTADMVAAKFGVTRRDADEFAFRSYQKWKEADSEGVFNEELAPVAIKVKDRDVLMTRDELPLRDMTLEKLSSLSPTYKDGVSTSDQLRMSFFDTYCNLTLIETVDALAKKYGVTREQADKYALRSQKRFKDADTRDFFYEELAPVTVKDNDREIIMTKDEHPQPDITFDELSQLPPLFENGLVTTGNCTGANDGAAAVVLANEEALTTYNLKPLARLVGWSPVGVDPVMMGIASIPATQALLKTTGLSIDDIDLFEIHETYAATAIIIAKELGVDHNKLNLNGGALSVGHPSGASGARLLIHLTNELRRRGLKRGLTSISLAGGQGISMIIEATLHFKITPLSIFIGTGCMKQTAIVNINPSIRSIFIVAAKRTPFGRFGGAFKDIYPSDLLAVAAKDALKAGSVAPEIIDTVNIGQVYGLSGSSDGGLSPRHAALKAGIPQEKPALGISRLCGSGFQAVVNSAQDIITGAAQTSLAGGTENMSTVPFVVRNTRFGVNLGVKVPFEDVLTTSSLDTSCNFTMPQTAENLAEKYGLQRMEVDQFALQSQQRWKAAHDQGVFKAEMAPVTVKVKKQDKVVEVDEHPRPETTTEMLSRLPVLFRKGGVVTAGNSSGVNDGAGAIVLASEESVKQNGFTPLVRLLAWSAVGVDPSIMGIGPVPAIQNILSATGLKLDDIDLIEINEAFAAQTLACAKELGLDQSKLNVNGGAIAMGHPVGASGARITAHLAHELRRRGLKRGIGSACIGGGQGIALLLETV</sequence>
<dbReference type="FunFam" id="3.40.47.10:FF:000010">
    <property type="entry name" value="Acetyl-CoA acetyltransferase (Thiolase)"/>
    <property type="match status" value="2"/>
</dbReference>
<dbReference type="InterPro" id="IPR020613">
    <property type="entry name" value="Thiolase_CS"/>
</dbReference>
<organism evidence="7 8">
    <name type="scientific">Spodoptera exigua</name>
    <name type="common">Beet armyworm</name>
    <name type="synonym">Noctua fulgens</name>
    <dbReference type="NCBI Taxonomy" id="7107"/>
    <lineage>
        <taxon>Eukaryota</taxon>
        <taxon>Metazoa</taxon>
        <taxon>Ecdysozoa</taxon>
        <taxon>Arthropoda</taxon>
        <taxon>Hexapoda</taxon>
        <taxon>Insecta</taxon>
        <taxon>Pterygota</taxon>
        <taxon>Neoptera</taxon>
        <taxon>Endopterygota</taxon>
        <taxon>Lepidoptera</taxon>
        <taxon>Glossata</taxon>
        <taxon>Ditrysia</taxon>
        <taxon>Noctuoidea</taxon>
        <taxon>Noctuidae</taxon>
        <taxon>Amphipyrinae</taxon>
        <taxon>Spodoptera</taxon>
    </lineage>
</organism>
<feature type="domain" description="Thiolase N-terminal" evidence="5">
    <location>
        <begin position="709"/>
        <end position="825"/>
    </location>
</feature>